<dbReference type="GeneID" id="106813044"/>
<feature type="coiled-coil region" evidence="1">
    <location>
        <begin position="128"/>
        <end position="155"/>
    </location>
</feature>
<dbReference type="InterPro" id="IPR017330">
    <property type="entry name" value="SPAG7"/>
</dbReference>
<feature type="compositionally biased region" description="Basic and acidic residues" evidence="2">
    <location>
        <begin position="16"/>
        <end position="37"/>
    </location>
</feature>
<dbReference type="Pfam" id="PF01424">
    <property type="entry name" value="R3H"/>
    <property type="match status" value="1"/>
</dbReference>
<feature type="region of interest" description="Disordered" evidence="2">
    <location>
        <begin position="211"/>
        <end position="231"/>
    </location>
</feature>
<name>A0ABM1EK55_PRICU</name>
<dbReference type="Proteomes" id="UP000695022">
    <property type="component" value="Unplaced"/>
</dbReference>
<sequence length="231" mass="26963">MADLLGSILSSMEKPPVVDDKQRKLAREQKQKIEKQQVEEKAKLQRFRERTQKRIETFIKDSDERRLQFEPMPDKVARTIVHECAEVAGLASFSFGQDEVDRYVMAWKKEYAPSDDELLAYRRGEEWNEEKAKQLQEQREREKLAEQETANMKSTEFVPHSNYKDKYEKLIGKTAAKDAAIITTANKQYGFVPSENKTDKRSIEETMNQIREKKKKKLERETDALPADGST</sequence>
<keyword evidence="4" id="KW-1185">Reference proteome</keyword>
<dbReference type="PANTHER" id="PTHR13498">
    <property type="entry name" value="SPERM ASSOCIATED ANTIGEN 7"/>
    <property type="match status" value="1"/>
</dbReference>
<feature type="domain" description="R3H" evidence="3">
    <location>
        <begin position="45"/>
        <end position="109"/>
    </location>
</feature>
<dbReference type="RefSeq" id="XP_014672576.1">
    <property type="nucleotide sequence ID" value="XM_014817090.1"/>
</dbReference>
<evidence type="ECO:0000313" key="5">
    <source>
        <dbReference type="RefSeq" id="XP_014672576.1"/>
    </source>
</evidence>
<proteinExistence type="predicted"/>
<keyword evidence="1" id="KW-0175">Coiled coil</keyword>
<dbReference type="Gene3D" id="3.30.1370.50">
    <property type="entry name" value="R3H-like domain"/>
    <property type="match status" value="1"/>
</dbReference>
<protein>
    <submittedName>
        <fullName evidence="5">Sperm-associated antigen 7 homolog</fullName>
    </submittedName>
</protein>
<gene>
    <name evidence="5" type="primary">LOC106813044</name>
</gene>
<dbReference type="PANTHER" id="PTHR13498:SF3">
    <property type="entry name" value="SPERM-ASSOCIATED ANTIGEN 7"/>
    <property type="match status" value="1"/>
</dbReference>
<organism evidence="4 5">
    <name type="scientific">Priapulus caudatus</name>
    <name type="common">Priapulid worm</name>
    <dbReference type="NCBI Taxonomy" id="37621"/>
    <lineage>
        <taxon>Eukaryota</taxon>
        <taxon>Metazoa</taxon>
        <taxon>Ecdysozoa</taxon>
        <taxon>Scalidophora</taxon>
        <taxon>Priapulida</taxon>
        <taxon>Priapulimorpha</taxon>
        <taxon>Priapulimorphida</taxon>
        <taxon>Priapulidae</taxon>
        <taxon>Priapulus</taxon>
    </lineage>
</organism>
<evidence type="ECO:0000259" key="3">
    <source>
        <dbReference type="PROSITE" id="PS51061"/>
    </source>
</evidence>
<evidence type="ECO:0000256" key="2">
    <source>
        <dbReference type="SAM" id="MobiDB-lite"/>
    </source>
</evidence>
<evidence type="ECO:0000256" key="1">
    <source>
        <dbReference type="SAM" id="Coils"/>
    </source>
</evidence>
<dbReference type="PROSITE" id="PS51061">
    <property type="entry name" value="R3H"/>
    <property type="match status" value="1"/>
</dbReference>
<accession>A0ABM1EK55</accession>
<evidence type="ECO:0000313" key="4">
    <source>
        <dbReference type="Proteomes" id="UP000695022"/>
    </source>
</evidence>
<dbReference type="SMART" id="SM00393">
    <property type="entry name" value="R3H"/>
    <property type="match status" value="1"/>
</dbReference>
<dbReference type="PIRSF" id="PIRSF037943">
    <property type="entry name" value="Sperm-assoc_antigen_PAG7"/>
    <property type="match status" value="1"/>
</dbReference>
<reference evidence="5" key="1">
    <citation type="submission" date="2025-08" db="UniProtKB">
        <authorList>
            <consortium name="RefSeq"/>
        </authorList>
    </citation>
    <scope>IDENTIFICATION</scope>
</reference>
<dbReference type="InterPro" id="IPR001374">
    <property type="entry name" value="R3H_dom"/>
</dbReference>
<dbReference type="InterPro" id="IPR036867">
    <property type="entry name" value="R3H_dom_sf"/>
</dbReference>
<feature type="region of interest" description="Disordered" evidence="2">
    <location>
        <begin position="1"/>
        <end position="37"/>
    </location>
</feature>
<dbReference type="SUPFAM" id="SSF82708">
    <property type="entry name" value="R3H domain"/>
    <property type="match status" value="1"/>
</dbReference>